<evidence type="ECO:0000313" key="2">
    <source>
        <dbReference type="EMBL" id="KAL2796488.1"/>
    </source>
</evidence>
<gene>
    <name evidence="2" type="ORF">BJX66DRAFT_335983</name>
</gene>
<name>A0ABR4GBS7_9EURO</name>
<feature type="region of interest" description="Disordered" evidence="1">
    <location>
        <begin position="34"/>
        <end position="98"/>
    </location>
</feature>
<keyword evidence="3" id="KW-1185">Reference proteome</keyword>
<evidence type="ECO:0000256" key="1">
    <source>
        <dbReference type="SAM" id="MobiDB-lite"/>
    </source>
</evidence>
<dbReference type="EMBL" id="JBFTWV010000026">
    <property type="protein sequence ID" value="KAL2796488.1"/>
    <property type="molecule type" value="Genomic_DNA"/>
</dbReference>
<feature type="compositionally biased region" description="Low complexity" evidence="1">
    <location>
        <begin position="320"/>
        <end position="336"/>
    </location>
</feature>
<feature type="region of interest" description="Disordered" evidence="1">
    <location>
        <begin position="372"/>
        <end position="397"/>
    </location>
</feature>
<organism evidence="2 3">
    <name type="scientific">Aspergillus keveii</name>
    <dbReference type="NCBI Taxonomy" id="714993"/>
    <lineage>
        <taxon>Eukaryota</taxon>
        <taxon>Fungi</taxon>
        <taxon>Dikarya</taxon>
        <taxon>Ascomycota</taxon>
        <taxon>Pezizomycotina</taxon>
        <taxon>Eurotiomycetes</taxon>
        <taxon>Eurotiomycetidae</taxon>
        <taxon>Eurotiales</taxon>
        <taxon>Aspergillaceae</taxon>
        <taxon>Aspergillus</taxon>
        <taxon>Aspergillus subgen. Nidulantes</taxon>
    </lineage>
</organism>
<reference evidence="2 3" key="1">
    <citation type="submission" date="2024-07" db="EMBL/GenBank/DDBJ databases">
        <title>Section-level genome sequencing and comparative genomics of Aspergillus sections Usti and Cavernicolus.</title>
        <authorList>
            <consortium name="Lawrence Berkeley National Laboratory"/>
            <person name="Nybo J.L."/>
            <person name="Vesth T.C."/>
            <person name="Theobald S."/>
            <person name="Frisvad J.C."/>
            <person name="Larsen T.O."/>
            <person name="Kjaerboelling I."/>
            <person name="Rothschild-Mancinelli K."/>
            <person name="Lyhne E.K."/>
            <person name="Kogle M.E."/>
            <person name="Barry K."/>
            <person name="Clum A."/>
            <person name="Na H."/>
            <person name="Ledsgaard L."/>
            <person name="Lin J."/>
            <person name="Lipzen A."/>
            <person name="Kuo A."/>
            <person name="Riley R."/>
            <person name="Mondo S."/>
            <person name="Labutti K."/>
            <person name="Haridas S."/>
            <person name="Pangalinan J."/>
            <person name="Salamov A.A."/>
            <person name="Simmons B.A."/>
            <person name="Magnuson J.K."/>
            <person name="Chen J."/>
            <person name="Drula E."/>
            <person name="Henrissat B."/>
            <person name="Wiebenga A."/>
            <person name="Lubbers R.J."/>
            <person name="Gomes A.C."/>
            <person name="Makela M.R."/>
            <person name="Stajich J."/>
            <person name="Grigoriev I.V."/>
            <person name="Mortensen U.H."/>
            <person name="De Vries R.P."/>
            <person name="Baker S.E."/>
            <person name="Andersen M.R."/>
        </authorList>
    </citation>
    <scope>NUCLEOTIDE SEQUENCE [LARGE SCALE GENOMIC DNA]</scope>
    <source>
        <strain evidence="2 3">CBS 209.92</strain>
    </source>
</reference>
<dbReference type="Proteomes" id="UP001610563">
    <property type="component" value="Unassembled WGS sequence"/>
</dbReference>
<feature type="compositionally biased region" description="Low complexity" evidence="1">
    <location>
        <begin position="69"/>
        <end position="83"/>
    </location>
</feature>
<protein>
    <submittedName>
        <fullName evidence="2">Uncharacterized protein</fullName>
    </submittedName>
</protein>
<accession>A0ABR4GBS7</accession>
<feature type="compositionally biased region" description="Polar residues" evidence="1">
    <location>
        <begin position="34"/>
        <end position="53"/>
    </location>
</feature>
<sequence length="534" mass="60470">MAGKQRRRISIIPTLKTLRNTFKKRISRKFGRLSSLNSTSTMQSKSASTATDENFSISTSSSRSRRSTRNFSSVQSHTPPSSSDGVHRREDTSDGNPEFLQEWKILRIRRFAPRSNPAESLPRSQTTVGLGRRSMIPPSRIPTPTEPPKGNLYSHSVYQTEGRRSVISPVKRRFTMGHQERANTRLSDENERRLPITQAYPEAKRQMLMLRKPAAQYHDDSKEKFLRMIPAPTLAQLPMRKVRVEHISDSSTQYLLPRYYQKPNQAFTTETTTEISSINAMASPKRVKLTQTFNDLKNLHETPRTKLPIPIQSSKASPSTPAAQRQTTQTAPTQAQVHEQAKENDAPTTYLANLQLQPARYTDVVDVVTPKTTSNLPSKLPLASTSSSARRKTRGEKMVPVPLQPIRPHNFSHPAAIPCRFSNTGKYMLMELPDPRPQVETAMPSQYWLGRFMTLTNAFHYEDSFGEPDIATGFEMPSSYSRPFQGSGDGDLAGYRVKRAFMALENLCATEEASESLREFRDGYIRRFGDRWMA</sequence>
<proteinExistence type="predicted"/>
<feature type="region of interest" description="Disordered" evidence="1">
    <location>
        <begin position="300"/>
        <end position="346"/>
    </location>
</feature>
<comment type="caution">
    <text evidence="2">The sequence shown here is derived from an EMBL/GenBank/DDBJ whole genome shotgun (WGS) entry which is preliminary data.</text>
</comment>
<evidence type="ECO:0000313" key="3">
    <source>
        <dbReference type="Proteomes" id="UP001610563"/>
    </source>
</evidence>
<feature type="region of interest" description="Disordered" evidence="1">
    <location>
        <begin position="115"/>
        <end position="154"/>
    </location>
</feature>